<gene>
    <name evidence="15" type="ORF">ZT3D7_G5324</name>
</gene>
<evidence type="ECO:0000313" key="15">
    <source>
        <dbReference type="EMBL" id="SMQ50171.1"/>
    </source>
</evidence>
<sequence>MAEDQQLTAKYDAPGDTKEFTKQLPSIPADGSDVDAKTTYLAALRSNASKLQGEINVFLTQKMEEDKAAEGESKKKSAKEQREEEIAVLKAAGDNMKRARPFPGFGLEHTKKPRLTEDSQLHG</sequence>
<proteinExistence type="inferred from homology"/>
<keyword evidence="6" id="KW-0158">Chromosome</keyword>
<feature type="region of interest" description="Disordered" evidence="14">
    <location>
        <begin position="1"/>
        <end position="33"/>
    </location>
</feature>
<evidence type="ECO:0000256" key="6">
    <source>
        <dbReference type="ARBA" id="ARBA00022454"/>
    </source>
</evidence>
<keyword evidence="8" id="KW-0779">Telomere</keyword>
<comment type="subcellular location">
    <subcellularLocation>
        <location evidence="2">Chromosome</location>
        <location evidence="2">Telomere</location>
    </subcellularLocation>
    <subcellularLocation>
        <location evidence="1">Nucleus</location>
    </subcellularLocation>
</comment>
<evidence type="ECO:0000256" key="5">
    <source>
        <dbReference type="ARBA" id="ARBA00019746"/>
    </source>
</evidence>
<evidence type="ECO:0000256" key="1">
    <source>
        <dbReference type="ARBA" id="ARBA00004123"/>
    </source>
</evidence>
<dbReference type="GO" id="GO:0005634">
    <property type="term" value="C:nucleus"/>
    <property type="evidence" value="ECO:0007669"/>
    <property type="project" value="UniProtKB-SubCell"/>
</dbReference>
<evidence type="ECO:0000256" key="11">
    <source>
        <dbReference type="ARBA" id="ARBA00023163"/>
    </source>
</evidence>
<evidence type="ECO:0000256" key="14">
    <source>
        <dbReference type="SAM" id="MobiDB-lite"/>
    </source>
</evidence>
<dbReference type="Proteomes" id="UP000215127">
    <property type="component" value="Chromosome 4"/>
</dbReference>
<protein>
    <recommendedName>
        <fullName evidence="5">EKC/KEOPS complex subunit GON7</fullName>
    </recommendedName>
</protein>
<dbReference type="GO" id="GO:0000781">
    <property type="term" value="C:chromosome, telomeric region"/>
    <property type="evidence" value="ECO:0007669"/>
    <property type="project" value="UniProtKB-SubCell"/>
</dbReference>
<comment type="subunit">
    <text evidence="4">Component of the EKC/KEOPS complex composed of at least BUD32, CGI121, GON7, KAE1 and PCC1; the whole complex dimerizes.</text>
</comment>
<feature type="compositionally biased region" description="Basic and acidic residues" evidence="14">
    <location>
        <begin position="108"/>
        <end position="123"/>
    </location>
</feature>
<dbReference type="GO" id="GO:0008033">
    <property type="term" value="P:tRNA processing"/>
    <property type="evidence" value="ECO:0007669"/>
    <property type="project" value="UniProtKB-KW"/>
</dbReference>
<comment type="function">
    <text evidence="13">Component of the EKC/KEOPS complex that is required for the formation of a threonylcarbamoyl group on adenosine at position 37 (t(6)A37) in tRNAs that read codons beginning with adenine. The complex is probably involved in the transfer of the threonylcarbamoyl moiety of threonylcarbamoyl-AMP (TC-AMP) to the N6 group of A37. GON7 likely plays a supporting role to the catalytic subunit KAE1 in the complex. The EKC/KEOPS complex also promotes both telomere uncapping and telomere elongation. The complex is required for efficient recruitment of transcriptional coactivators.</text>
</comment>
<evidence type="ECO:0000256" key="10">
    <source>
        <dbReference type="ARBA" id="ARBA00023159"/>
    </source>
</evidence>
<dbReference type="AlphaFoldDB" id="A0A1X7RSI7"/>
<accession>A0A1X7RSI7</accession>
<keyword evidence="11" id="KW-0804">Transcription</keyword>
<comment type="similarity">
    <text evidence="3">Belongs to the GON7 family.</text>
</comment>
<keyword evidence="12" id="KW-0539">Nucleus</keyword>
<reference evidence="15 16" key="1">
    <citation type="submission" date="2016-06" db="EMBL/GenBank/DDBJ databases">
        <authorList>
            <person name="Kjaerup R.B."/>
            <person name="Dalgaard T.S."/>
            <person name="Juul-Madsen H.R."/>
        </authorList>
    </citation>
    <scope>NUCLEOTIDE SEQUENCE [LARGE SCALE GENOMIC DNA]</scope>
</reference>
<evidence type="ECO:0000256" key="2">
    <source>
        <dbReference type="ARBA" id="ARBA00004574"/>
    </source>
</evidence>
<evidence type="ECO:0000256" key="7">
    <source>
        <dbReference type="ARBA" id="ARBA00022694"/>
    </source>
</evidence>
<dbReference type="EMBL" id="LT853695">
    <property type="protein sequence ID" value="SMQ50171.1"/>
    <property type="molecule type" value="Genomic_DNA"/>
</dbReference>
<evidence type="ECO:0000256" key="8">
    <source>
        <dbReference type="ARBA" id="ARBA00022895"/>
    </source>
</evidence>
<evidence type="ECO:0000256" key="4">
    <source>
        <dbReference type="ARBA" id="ARBA00011534"/>
    </source>
</evidence>
<keyword evidence="9" id="KW-0805">Transcription regulation</keyword>
<keyword evidence="16" id="KW-1185">Reference proteome</keyword>
<dbReference type="Pfam" id="PF08738">
    <property type="entry name" value="Gon7"/>
    <property type="match status" value="1"/>
</dbReference>
<evidence type="ECO:0000313" key="16">
    <source>
        <dbReference type="Proteomes" id="UP000215127"/>
    </source>
</evidence>
<keyword evidence="10" id="KW-0010">Activator</keyword>
<dbReference type="InterPro" id="IPR014849">
    <property type="entry name" value="EKC/KEOPS_Gon7"/>
</dbReference>
<feature type="region of interest" description="Disordered" evidence="14">
    <location>
        <begin position="90"/>
        <end position="123"/>
    </location>
</feature>
<keyword evidence="7" id="KW-0819">tRNA processing</keyword>
<organism evidence="15 16">
    <name type="scientific">Zymoseptoria tritici (strain ST99CH_3D7)</name>
    <dbReference type="NCBI Taxonomy" id="1276538"/>
    <lineage>
        <taxon>Eukaryota</taxon>
        <taxon>Fungi</taxon>
        <taxon>Dikarya</taxon>
        <taxon>Ascomycota</taxon>
        <taxon>Pezizomycotina</taxon>
        <taxon>Dothideomycetes</taxon>
        <taxon>Dothideomycetidae</taxon>
        <taxon>Mycosphaerellales</taxon>
        <taxon>Mycosphaerellaceae</taxon>
        <taxon>Zymoseptoria</taxon>
    </lineage>
</organism>
<evidence type="ECO:0000256" key="9">
    <source>
        <dbReference type="ARBA" id="ARBA00023015"/>
    </source>
</evidence>
<evidence type="ECO:0000256" key="3">
    <source>
        <dbReference type="ARBA" id="ARBA00008529"/>
    </source>
</evidence>
<evidence type="ECO:0000256" key="13">
    <source>
        <dbReference type="ARBA" id="ARBA00025393"/>
    </source>
</evidence>
<evidence type="ECO:0000256" key="12">
    <source>
        <dbReference type="ARBA" id="ARBA00023242"/>
    </source>
</evidence>
<name>A0A1X7RSI7_ZYMT9</name>